<dbReference type="NCBIfam" id="TIGR01473">
    <property type="entry name" value="cyoE_ctaB"/>
    <property type="match status" value="1"/>
</dbReference>
<proteinExistence type="inferred from homology"/>
<organism evidence="16 17">
    <name type="scientific">Profundibacterium mesophilum KAUST100406-0324</name>
    <dbReference type="NCBI Taxonomy" id="1037889"/>
    <lineage>
        <taxon>Bacteria</taxon>
        <taxon>Pseudomonadati</taxon>
        <taxon>Pseudomonadota</taxon>
        <taxon>Alphaproteobacteria</taxon>
        <taxon>Rhodobacterales</taxon>
        <taxon>Roseobacteraceae</taxon>
        <taxon>Profundibacterium</taxon>
    </lineage>
</organism>
<keyword evidence="8 14" id="KW-0350">Heme biosynthesis</keyword>
<evidence type="ECO:0000256" key="10">
    <source>
        <dbReference type="ARBA" id="ARBA00030253"/>
    </source>
</evidence>
<dbReference type="InterPro" id="IPR006369">
    <property type="entry name" value="Protohaem_IX_farnesylTrfase"/>
</dbReference>
<dbReference type="NCBIfam" id="NF003349">
    <property type="entry name" value="PRK04375.1-2"/>
    <property type="match status" value="1"/>
</dbReference>
<evidence type="ECO:0000256" key="12">
    <source>
        <dbReference type="ARBA" id="ARBA00042475"/>
    </source>
</evidence>
<dbReference type="EC" id="2.5.1.141" evidence="3 14"/>
<evidence type="ECO:0000256" key="15">
    <source>
        <dbReference type="SAM" id="MobiDB-lite"/>
    </source>
</evidence>
<dbReference type="PANTHER" id="PTHR43448">
    <property type="entry name" value="PROTOHEME IX FARNESYLTRANSFERASE, MITOCHONDRIAL"/>
    <property type="match status" value="1"/>
</dbReference>
<comment type="subcellular location">
    <subcellularLocation>
        <location evidence="1 14">Cell membrane</location>
        <topology evidence="1 14">Multi-pass membrane protein</topology>
    </subcellularLocation>
</comment>
<comment type="catalytic activity">
    <reaction evidence="13 14">
        <text>heme b + (2E,6E)-farnesyl diphosphate + H2O = Fe(II)-heme o + diphosphate</text>
        <dbReference type="Rhea" id="RHEA:28070"/>
        <dbReference type="ChEBI" id="CHEBI:15377"/>
        <dbReference type="ChEBI" id="CHEBI:33019"/>
        <dbReference type="ChEBI" id="CHEBI:60344"/>
        <dbReference type="ChEBI" id="CHEBI:60530"/>
        <dbReference type="ChEBI" id="CHEBI:175763"/>
        <dbReference type="EC" id="2.5.1.141"/>
    </reaction>
</comment>
<comment type="pathway">
    <text evidence="2 14">Porphyrin-containing compound metabolism; heme O biosynthesis; heme O from protoheme: step 1/1.</text>
</comment>
<reference evidence="16" key="1">
    <citation type="submission" date="2013-03" db="EMBL/GenBank/DDBJ databases">
        <title>Genome Sequence of the Profundibacterium mesophilum strain KAUST100406-0324T from Red Sea, a novel genus in the family Rhodobacteraceae.</title>
        <authorList>
            <person name="Essack M."/>
            <person name="Alam I."/>
            <person name="Lafi F."/>
            <person name="Alawi W."/>
            <person name="Kamanu F."/>
            <person name="Al-Suwailem A."/>
            <person name="Lee O.O."/>
            <person name="Xu Y."/>
            <person name="Bajic V."/>
            <person name="Qian P.-Y."/>
            <person name="Archer J."/>
        </authorList>
    </citation>
    <scope>NUCLEOTIDE SEQUENCE</scope>
    <source>
        <strain evidence="16">KAUST100406-0324</strain>
    </source>
</reference>
<keyword evidence="9 14" id="KW-0472">Membrane</keyword>
<evidence type="ECO:0000256" key="13">
    <source>
        <dbReference type="ARBA" id="ARBA00047690"/>
    </source>
</evidence>
<dbReference type="Gene3D" id="1.10.357.140">
    <property type="entry name" value="UbiA prenyltransferase"/>
    <property type="match status" value="1"/>
</dbReference>
<feature type="transmembrane region" description="Helical" evidence="14">
    <location>
        <begin position="65"/>
        <end position="82"/>
    </location>
</feature>
<dbReference type="InterPro" id="IPR030470">
    <property type="entry name" value="UbiA_prenylTrfase_CS"/>
</dbReference>
<keyword evidence="6 14" id="KW-0812">Transmembrane</keyword>
<name>A0A921NP85_9RHOB</name>
<evidence type="ECO:0000256" key="6">
    <source>
        <dbReference type="ARBA" id="ARBA00022692"/>
    </source>
</evidence>
<dbReference type="Proteomes" id="UP000698242">
    <property type="component" value="Unassembled WGS sequence"/>
</dbReference>
<comment type="subunit">
    <text evidence="14">Interacts with CtaA.</text>
</comment>
<comment type="miscellaneous">
    <text evidence="14">Carbon 2 of the heme B porphyrin ring is defined according to the Fischer nomenclature.</text>
</comment>
<evidence type="ECO:0000256" key="3">
    <source>
        <dbReference type="ARBA" id="ARBA00012292"/>
    </source>
</evidence>
<dbReference type="GO" id="GO:0008495">
    <property type="term" value="F:protoheme IX farnesyltransferase activity"/>
    <property type="evidence" value="ECO:0007669"/>
    <property type="project" value="UniProtKB-UniRule"/>
</dbReference>
<feature type="transmembrane region" description="Helical" evidence="14">
    <location>
        <begin position="185"/>
        <end position="208"/>
    </location>
</feature>
<keyword evidence="5 14" id="KW-0808">Transferase</keyword>
<feature type="transmembrane region" description="Helical" evidence="14">
    <location>
        <begin position="323"/>
        <end position="344"/>
    </location>
</feature>
<evidence type="ECO:0000256" key="4">
    <source>
        <dbReference type="ARBA" id="ARBA00022475"/>
    </source>
</evidence>
<dbReference type="EMBL" id="APKE01000022">
    <property type="protein sequence ID" value="KAF0675801.1"/>
    <property type="molecule type" value="Genomic_DNA"/>
</dbReference>
<evidence type="ECO:0000256" key="9">
    <source>
        <dbReference type="ARBA" id="ARBA00023136"/>
    </source>
</evidence>
<keyword evidence="7 14" id="KW-1133">Transmembrane helix</keyword>
<feature type="transmembrane region" description="Helical" evidence="14">
    <location>
        <begin position="254"/>
        <end position="275"/>
    </location>
</feature>
<feature type="transmembrane region" description="Helical" evidence="14">
    <location>
        <begin position="214"/>
        <end position="233"/>
    </location>
</feature>
<gene>
    <name evidence="14 16" type="primary">ctaB</name>
    <name evidence="16" type="ORF">PMES_01887</name>
</gene>
<evidence type="ECO:0000256" key="11">
    <source>
        <dbReference type="ARBA" id="ARBA00040810"/>
    </source>
</evidence>
<evidence type="ECO:0000256" key="14">
    <source>
        <dbReference type="HAMAP-Rule" id="MF_00154"/>
    </source>
</evidence>
<evidence type="ECO:0000313" key="16">
    <source>
        <dbReference type="EMBL" id="KAF0675801.1"/>
    </source>
</evidence>
<feature type="transmembrane region" description="Helical" evidence="14">
    <location>
        <begin position="157"/>
        <end position="178"/>
    </location>
</feature>
<sequence length="347" mass="37203">MCKPGAPSGAPGIFAGTRPASPSLTRSGMPDPMERWNDGMTDISAYQGEPEAEFGDYVALLKPRVMSLVVFTALVGLLVAPVPVHPVIAFVSVLFIAVGGGASGALNMWWDADIDAVMKRTARRPIPSGRVRPDEALAVGLALSGFAVVMLGLAGGMLAGALLAFTIFFYAVVYTMWLKRSTPQNIVIGGAAGAFPPMIGWAVATGGISTESVLMFALIFFWTPPHFWALALFMKSDYRDAGVPMLTVTHGRRVTRAHILAYTVLLAPLAIWLGLTQIGGPLYLSVAVVMNLWFLRGAYMIWRREEAAAEADGYAAEKAFFKFSLLYLFLHFGALLGDAALRAAEVI</sequence>
<comment type="function">
    <text evidence="14">Converts heme B (protoheme IX) to heme O by substitution of the vinyl group on carbon 2 of heme B porphyrin ring with a hydroxyethyl farnesyl side group.</text>
</comment>
<dbReference type="AlphaFoldDB" id="A0A921NP85"/>
<dbReference type="CDD" id="cd13957">
    <property type="entry name" value="PT_UbiA_Cox10"/>
    <property type="match status" value="1"/>
</dbReference>
<dbReference type="InterPro" id="IPR000537">
    <property type="entry name" value="UbiA_prenyltransferase"/>
</dbReference>
<dbReference type="GO" id="GO:0048034">
    <property type="term" value="P:heme O biosynthetic process"/>
    <property type="evidence" value="ECO:0007669"/>
    <property type="project" value="UniProtKB-UniRule"/>
</dbReference>
<evidence type="ECO:0000313" key="17">
    <source>
        <dbReference type="Proteomes" id="UP000698242"/>
    </source>
</evidence>
<evidence type="ECO:0000256" key="7">
    <source>
        <dbReference type="ARBA" id="ARBA00022989"/>
    </source>
</evidence>
<evidence type="ECO:0000256" key="1">
    <source>
        <dbReference type="ARBA" id="ARBA00004651"/>
    </source>
</evidence>
<evidence type="ECO:0000256" key="8">
    <source>
        <dbReference type="ARBA" id="ARBA00023133"/>
    </source>
</evidence>
<feature type="transmembrane region" description="Helical" evidence="14">
    <location>
        <begin position="281"/>
        <end position="302"/>
    </location>
</feature>
<keyword evidence="17" id="KW-1185">Reference proteome</keyword>
<dbReference type="PANTHER" id="PTHR43448:SF7">
    <property type="entry name" value="4-HYDROXYBENZOATE SOLANESYLTRANSFERASE"/>
    <property type="match status" value="1"/>
</dbReference>
<comment type="caution">
    <text evidence="16">The sequence shown here is derived from an EMBL/GenBank/DDBJ whole genome shotgun (WGS) entry which is preliminary data.</text>
</comment>
<evidence type="ECO:0000256" key="5">
    <source>
        <dbReference type="ARBA" id="ARBA00022679"/>
    </source>
</evidence>
<dbReference type="InterPro" id="IPR044878">
    <property type="entry name" value="UbiA_sf"/>
</dbReference>
<accession>A0A921NP85</accession>
<protein>
    <recommendedName>
        <fullName evidence="11 14">Protoheme IX farnesyltransferase</fullName>
        <ecNumber evidence="3 14">2.5.1.141</ecNumber>
    </recommendedName>
    <alternativeName>
        <fullName evidence="12 14">Heme B farnesyltransferase</fullName>
    </alternativeName>
    <alternativeName>
        <fullName evidence="10 14">Heme O synthase</fullName>
    </alternativeName>
</protein>
<dbReference type="GO" id="GO:0005886">
    <property type="term" value="C:plasma membrane"/>
    <property type="evidence" value="ECO:0007669"/>
    <property type="project" value="UniProtKB-SubCell"/>
</dbReference>
<feature type="region of interest" description="Disordered" evidence="15">
    <location>
        <begin position="1"/>
        <end position="31"/>
    </location>
</feature>
<feature type="transmembrane region" description="Helical" evidence="14">
    <location>
        <begin position="88"/>
        <end position="110"/>
    </location>
</feature>
<comment type="similarity">
    <text evidence="14">Belongs to the UbiA prenyltransferase family. Protoheme IX farnesyltransferase subfamily.</text>
</comment>
<dbReference type="HAMAP" id="MF_00154">
    <property type="entry name" value="CyoE_CtaB"/>
    <property type="match status" value="1"/>
</dbReference>
<dbReference type="Pfam" id="PF01040">
    <property type="entry name" value="UbiA"/>
    <property type="match status" value="1"/>
</dbReference>
<evidence type="ECO:0000256" key="2">
    <source>
        <dbReference type="ARBA" id="ARBA00004919"/>
    </source>
</evidence>
<keyword evidence="4 14" id="KW-1003">Cell membrane</keyword>
<dbReference type="PROSITE" id="PS00943">
    <property type="entry name" value="UBIA"/>
    <property type="match status" value="1"/>
</dbReference>